<evidence type="ECO:0000313" key="2">
    <source>
        <dbReference type="Proteomes" id="UP001500618"/>
    </source>
</evidence>
<dbReference type="PRINTS" id="PR00413">
    <property type="entry name" value="HADHALOGNASE"/>
</dbReference>
<dbReference type="SUPFAM" id="SSF56784">
    <property type="entry name" value="HAD-like"/>
    <property type="match status" value="1"/>
</dbReference>
<accession>A0ABP4TX79</accession>
<evidence type="ECO:0000313" key="1">
    <source>
        <dbReference type="EMBL" id="GAA1695171.1"/>
    </source>
</evidence>
<dbReference type="NCBIfam" id="TIGR01509">
    <property type="entry name" value="HAD-SF-IA-v3"/>
    <property type="match status" value="1"/>
</dbReference>
<dbReference type="InterPro" id="IPR006439">
    <property type="entry name" value="HAD-SF_hydro_IA"/>
</dbReference>
<dbReference type="Gene3D" id="3.40.50.1000">
    <property type="entry name" value="HAD superfamily/HAD-like"/>
    <property type="match status" value="1"/>
</dbReference>
<dbReference type="SFLD" id="SFLDG01129">
    <property type="entry name" value="C1.5:_HAD__Beta-PGM__Phosphata"/>
    <property type="match status" value="1"/>
</dbReference>
<dbReference type="InterPro" id="IPR023214">
    <property type="entry name" value="HAD_sf"/>
</dbReference>
<dbReference type="InterPro" id="IPR023198">
    <property type="entry name" value="PGP-like_dom2"/>
</dbReference>
<dbReference type="SFLD" id="SFLDS00003">
    <property type="entry name" value="Haloacid_Dehalogenase"/>
    <property type="match status" value="1"/>
</dbReference>
<keyword evidence="2" id="KW-1185">Reference proteome</keyword>
<name>A0ABP4TX79_9ACTN</name>
<dbReference type="Pfam" id="PF00702">
    <property type="entry name" value="Hydrolase"/>
    <property type="match status" value="1"/>
</dbReference>
<dbReference type="PANTHER" id="PTHR18901">
    <property type="entry name" value="2-DEOXYGLUCOSE-6-PHOSPHATE PHOSPHATASE 2"/>
    <property type="match status" value="1"/>
</dbReference>
<dbReference type="RefSeq" id="WP_163573367.1">
    <property type="nucleotide sequence ID" value="NZ_BAAANY010000020.1"/>
</dbReference>
<dbReference type="PANTHER" id="PTHR18901:SF38">
    <property type="entry name" value="PSEUDOURIDINE-5'-PHOSPHATASE"/>
    <property type="match status" value="1"/>
</dbReference>
<dbReference type="InterPro" id="IPR036412">
    <property type="entry name" value="HAD-like_sf"/>
</dbReference>
<dbReference type="Proteomes" id="UP001500618">
    <property type="component" value="Unassembled WGS sequence"/>
</dbReference>
<sequence length="220" mass="23247">MNARSRLQAVLFDMDGTLVDSEKIWDISLKELSHRLGGELSAPARASMVGANLARSIGIVHAGVGVVGGDLAGDSAWLLARTRELFSEGLTWRPGAPELLQSVRDAGIRTALVTSTERDLTDVALKWIGAEFFDVTVCGDEVAHNKPHPDPYERAAGLLGADPGTCVAVEDSPTGVASAVAAGCTVVVVPAEVPVEPGERRIIRESLVGVDAEYLRNLLK</sequence>
<dbReference type="EMBL" id="BAAANY010000020">
    <property type="protein sequence ID" value="GAA1695171.1"/>
    <property type="molecule type" value="Genomic_DNA"/>
</dbReference>
<reference evidence="2" key="1">
    <citation type="journal article" date="2019" name="Int. J. Syst. Evol. Microbiol.">
        <title>The Global Catalogue of Microorganisms (GCM) 10K type strain sequencing project: providing services to taxonomists for standard genome sequencing and annotation.</title>
        <authorList>
            <consortium name="The Broad Institute Genomics Platform"/>
            <consortium name="The Broad Institute Genome Sequencing Center for Infectious Disease"/>
            <person name="Wu L."/>
            <person name="Ma J."/>
        </authorList>
    </citation>
    <scope>NUCLEOTIDE SEQUENCE [LARGE SCALE GENOMIC DNA]</scope>
    <source>
        <strain evidence="2">JCM 14718</strain>
    </source>
</reference>
<protein>
    <submittedName>
        <fullName evidence="1">HAD family phosphatase</fullName>
    </submittedName>
</protein>
<organism evidence="1 2">
    <name type="scientific">Fodinicola feengrottensis</name>
    <dbReference type="NCBI Taxonomy" id="435914"/>
    <lineage>
        <taxon>Bacteria</taxon>
        <taxon>Bacillati</taxon>
        <taxon>Actinomycetota</taxon>
        <taxon>Actinomycetes</taxon>
        <taxon>Mycobacteriales</taxon>
        <taxon>Fodinicola</taxon>
    </lineage>
</organism>
<proteinExistence type="predicted"/>
<dbReference type="CDD" id="cd07505">
    <property type="entry name" value="HAD_BPGM-like"/>
    <property type="match status" value="1"/>
</dbReference>
<comment type="caution">
    <text evidence="1">The sequence shown here is derived from an EMBL/GenBank/DDBJ whole genome shotgun (WGS) entry which is preliminary data.</text>
</comment>
<dbReference type="Gene3D" id="1.10.150.240">
    <property type="entry name" value="Putative phosphatase, domain 2"/>
    <property type="match status" value="1"/>
</dbReference>
<gene>
    <name evidence="1" type="ORF">GCM10009765_50500</name>
</gene>